<dbReference type="EMBL" id="JBJXBP010000002">
    <property type="protein sequence ID" value="KAL3846177.1"/>
    <property type="molecule type" value="Genomic_DNA"/>
</dbReference>
<dbReference type="Proteomes" id="UP001634393">
    <property type="component" value="Unassembled WGS sequence"/>
</dbReference>
<evidence type="ECO:0000313" key="3">
    <source>
        <dbReference type="Proteomes" id="UP001634393"/>
    </source>
</evidence>
<evidence type="ECO:0000259" key="1">
    <source>
        <dbReference type="Pfam" id="PF14308"/>
    </source>
</evidence>
<organism evidence="2 3">
    <name type="scientific">Penstemon smallii</name>
    <dbReference type="NCBI Taxonomy" id="265156"/>
    <lineage>
        <taxon>Eukaryota</taxon>
        <taxon>Viridiplantae</taxon>
        <taxon>Streptophyta</taxon>
        <taxon>Embryophyta</taxon>
        <taxon>Tracheophyta</taxon>
        <taxon>Spermatophyta</taxon>
        <taxon>Magnoliopsida</taxon>
        <taxon>eudicotyledons</taxon>
        <taxon>Gunneridae</taxon>
        <taxon>Pentapetalae</taxon>
        <taxon>asterids</taxon>
        <taxon>lamiids</taxon>
        <taxon>Lamiales</taxon>
        <taxon>Plantaginaceae</taxon>
        <taxon>Cheloneae</taxon>
        <taxon>Penstemon</taxon>
    </lineage>
</organism>
<dbReference type="InterPro" id="IPR052423">
    <property type="entry name" value="EMIR"/>
</dbReference>
<proteinExistence type="predicted"/>
<name>A0ABD3UAX3_9LAMI</name>
<dbReference type="PANTHER" id="PTHR44094">
    <property type="entry name" value="DNAJ HEAT SHOCK N-TERMINAL DOMAIN-CONTAINING PROTEIN"/>
    <property type="match status" value="1"/>
</dbReference>
<accession>A0ABD3UAX3</accession>
<feature type="domain" description="DNAJ-containing protein X-domain" evidence="1">
    <location>
        <begin position="71"/>
        <end position="225"/>
    </location>
</feature>
<dbReference type="PANTHER" id="PTHR44094:SF17">
    <property type="entry name" value="CHAPERONE PROTEIN DNAJ 10"/>
    <property type="match status" value="1"/>
</dbReference>
<gene>
    <name evidence="2" type="ORF">ACJIZ3_003580</name>
</gene>
<dbReference type="InterPro" id="IPR026894">
    <property type="entry name" value="DnaJ_X"/>
</dbReference>
<evidence type="ECO:0000313" key="2">
    <source>
        <dbReference type="EMBL" id="KAL3846177.1"/>
    </source>
</evidence>
<protein>
    <recommendedName>
        <fullName evidence="1">DNAJ-containing protein X-domain domain-containing protein</fullName>
    </recommendedName>
</protein>
<dbReference type="AlphaFoldDB" id="A0ABD3UAX3"/>
<reference evidence="2 3" key="1">
    <citation type="submission" date="2024-12" db="EMBL/GenBank/DDBJ databases">
        <title>The unique morphological basis and parallel evolutionary history of personate flowers in Penstemon.</title>
        <authorList>
            <person name="Depatie T.H."/>
            <person name="Wessinger C.A."/>
        </authorList>
    </citation>
    <scope>NUCLEOTIDE SEQUENCE [LARGE SCALE GENOMIC DNA]</scope>
    <source>
        <strain evidence="2">WTNN_2</strain>
        <tissue evidence="2">Leaf</tissue>
    </source>
</reference>
<comment type="caution">
    <text evidence="2">The sequence shown here is derived from an EMBL/GenBank/DDBJ whole genome shotgun (WGS) entry which is preliminary data.</text>
</comment>
<dbReference type="Pfam" id="PF14308">
    <property type="entry name" value="DnaJ-X"/>
    <property type="match status" value="1"/>
</dbReference>
<sequence length="226" mass="26094">MKYYDVLGVSPTATVTDIKIQDEADPLQQQAYDAYEYIGQLAMTSLASLEVSIEGGEFDREKLKETLQTIQKEREKKLACILKDRLNLYVQGNKEEFIRCAEAEVLRLSNVGNVSLILSHYILLYNLYLVGFLGKKVMYGVPFVAEWLRNAGHRCKSLYIVENSKYYMFLFTKDIERRRNGVGNYTEEELEEYIQSQKQVIIDHLWKANVVDIEDTVSCVCQMVVS</sequence>
<keyword evidence="3" id="KW-1185">Reference proteome</keyword>